<evidence type="ECO:0000259" key="6">
    <source>
        <dbReference type="Pfam" id="PF12849"/>
    </source>
</evidence>
<organism evidence="7 8">
    <name type="scientific">Limnochorda pilosa</name>
    <dbReference type="NCBI Taxonomy" id="1555112"/>
    <lineage>
        <taxon>Bacteria</taxon>
        <taxon>Bacillati</taxon>
        <taxon>Bacillota</taxon>
        <taxon>Limnochordia</taxon>
        <taxon>Limnochordales</taxon>
        <taxon>Limnochordaceae</taxon>
        <taxon>Limnochorda</taxon>
    </lineage>
</organism>
<gene>
    <name evidence="7" type="ORF">LIP_3040</name>
</gene>
<dbReference type="RefSeq" id="WP_198409566.1">
    <property type="nucleotide sequence ID" value="NZ_AP014924.1"/>
</dbReference>
<evidence type="ECO:0000256" key="5">
    <source>
        <dbReference type="SAM" id="SignalP"/>
    </source>
</evidence>
<comment type="similarity">
    <text evidence="1 4">Belongs to the PstS family.</text>
</comment>
<dbReference type="GO" id="GO:0043190">
    <property type="term" value="C:ATP-binding cassette (ABC) transporter complex"/>
    <property type="evidence" value="ECO:0007669"/>
    <property type="project" value="InterPro"/>
</dbReference>
<protein>
    <recommendedName>
        <fullName evidence="4">Phosphate-binding protein</fullName>
    </recommendedName>
</protein>
<dbReference type="PATRIC" id="fig|1555112.3.peg.3086"/>
<evidence type="ECO:0000313" key="8">
    <source>
        <dbReference type="Proteomes" id="UP000065807"/>
    </source>
</evidence>
<keyword evidence="2 4" id="KW-0813">Transport</keyword>
<feature type="chain" id="PRO_5005487105" description="Phosphate-binding protein" evidence="5">
    <location>
        <begin position="26"/>
        <end position="348"/>
    </location>
</feature>
<dbReference type="AlphaFoldDB" id="A0A0K2SPV9"/>
<sequence>MKSPRRILGAMLVGALVLTPLAASAQTLQLNGAGATFPYPIYSLWFDTYRSVKSGVQINYQAIGSGGGIRQITAQTVDFGGSDAALSDEQLAAAPGELLHIPTVIGSVAVVYNLQGVDTGLKLSPEVLADIYLGKVTRWNDESIAQLNPSVKLPDLAIAVARRSDGSGTTNIFTNYLSEISAEWKEKVGAGTSVAWPVGLGGQGNAGVAGLVRQIPGAIGYVEIAYALQNKMSYAALQNQSGRFVLPSLEATSLAANKPMPEDLRAIIVNTPDPNGYPIAGFTWLLVYKEQEDAKKGQALVDFLWWAVHDGQKLARQLEYAPLPANVVKMVEEKIASITYDGQPLLKR</sequence>
<dbReference type="PANTHER" id="PTHR42996:SF1">
    <property type="entry name" value="PHOSPHATE-BINDING PROTEIN PSTS"/>
    <property type="match status" value="1"/>
</dbReference>
<dbReference type="PIRSF" id="PIRSF002756">
    <property type="entry name" value="PstS"/>
    <property type="match status" value="1"/>
</dbReference>
<keyword evidence="5" id="KW-0732">Signal</keyword>
<dbReference type="STRING" id="1555112.LIP_3040"/>
<evidence type="ECO:0000256" key="4">
    <source>
        <dbReference type="PIRNR" id="PIRNR002756"/>
    </source>
</evidence>
<dbReference type="InterPro" id="IPR005673">
    <property type="entry name" value="ABC_phos-bd_PstS"/>
</dbReference>
<keyword evidence="3 4" id="KW-0592">Phosphate transport</keyword>
<proteinExistence type="inferred from homology"/>
<dbReference type="CDD" id="cd13565">
    <property type="entry name" value="PBP2_PstS"/>
    <property type="match status" value="1"/>
</dbReference>
<feature type="signal peptide" evidence="5">
    <location>
        <begin position="1"/>
        <end position="25"/>
    </location>
</feature>
<dbReference type="InterPro" id="IPR050962">
    <property type="entry name" value="Phosphate-bind_PstS"/>
</dbReference>
<dbReference type="KEGG" id="lpil:LIP_3040"/>
<dbReference type="Gene3D" id="3.40.190.10">
    <property type="entry name" value="Periplasmic binding protein-like II"/>
    <property type="match status" value="2"/>
</dbReference>
<dbReference type="NCBIfam" id="NF008171">
    <property type="entry name" value="PRK10918.1"/>
    <property type="match status" value="1"/>
</dbReference>
<dbReference type="GO" id="GO:0042301">
    <property type="term" value="F:phosphate ion binding"/>
    <property type="evidence" value="ECO:0007669"/>
    <property type="project" value="InterPro"/>
</dbReference>
<evidence type="ECO:0000256" key="2">
    <source>
        <dbReference type="ARBA" id="ARBA00022448"/>
    </source>
</evidence>
<dbReference type="Pfam" id="PF12849">
    <property type="entry name" value="PBP_like_2"/>
    <property type="match status" value="1"/>
</dbReference>
<reference evidence="8" key="2">
    <citation type="journal article" date="2016" name="Int. J. Syst. Evol. Microbiol.">
        <title>Complete genome sequence and cell structure of Limnochorda pilosa, a Gram-negative spore-former within the phylum Firmicutes.</title>
        <authorList>
            <person name="Watanabe M."/>
            <person name="Kojima H."/>
            <person name="Fukui M."/>
        </authorList>
    </citation>
    <scope>NUCLEOTIDE SEQUENCE [LARGE SCALE GENOMIC DNA]</scope>
    <source>
        <strain evidence="8">HC45</strain>
    </source>
</reference>
<dbReference type="PANTHER" id="PTHR42996">
    <property type="entry name" value="PHOSPHATE-BINDING PROTEIN PSTS"/>
    <property type="match status" value="1"/>
</dbReference>
<keyword evidence="8" id="KW-1185">Reference proteome</keyword>
<accession>A0A0K2SPV9</accession>
<dbReference type="InterPro" id="IPR024370">
    <property type="entry name" value="PBP_domain"/>
</dbReference>
<name>A0A0K2SPV9_LIMPI</name>
<evidence type="ECO:0000256" key="3">
    <source>
        <dbReference type="ARBA" id="ARBA00022592"/>
    </source>
</evidence>
<dbReference type="Proteomes" id="UP000065807">
    <property type="component" value="Chromosome"/>
</dbReference>
<dbReference type="EMBL" id="AP014924">
    <property type="protein sequence ID" value="BAS28869.1"/>
    <property type="molecule type" value="Genomic_DNA"/>
</dbReference>
<feature type="domain" description="PBP" evidence="6">
    <location>
        <begin position="23"/>
        <end position="304"/>
    </location>
</feature>
<dbReference type="NCBIfam" id="TIGR00975">
    <property type="entry name" value="3a0107s03"/>
    <property type="match status" value="1"/>
</dbReference>
<reference evidence="8" key="1">
    <citation type="submission" date="2015-07" db="EMBL/GenBank/DDBJ databases">
        <title>Complete genome sequence and phylogenetic analysis of Limnochorda pilosa.</title>
        <authorList>
            <person name="Watanabe M."/>
            <person name="Kojima H."/>
            <person name="Fukui M."/>
        </authorList>
    </citation>
    <scope>NUCLEOTIDE SEQUENCE [LARGE SCALE GENOMIC DNA]</scope>
    <source>
        <strain evidence="8">HC45</strain>
    </source>
</reference>
<evidence type="ECO:0000256" key="1">
    <source>
        <dbReference type="ARBA" id="ARBA00008725"/>
    </source>
</evidence>
<evidence type="ECO:0000313" key="7">
    <source>
        <dbReference type="EMBL" id="BAS28869.1"/>
    </source>
</evidence>
<dbReference type="GO" id="GO:0035435">
    <property type="term" value="P:phosphate ion transmembrane transport"/>
    <property type="evidence" value="ECO:0007669"/>
    <property type="project" value="InterPro"/>
</dbReference>
<dbReference type="SUPFAM" id="SSF53850">
    <property type="entry name" value="Periplasmic binding protein-like II"/>
    <property type="match status" value="1"/>
</dbReference>